<keyword evidence="2" id="KW-1185">Reference proteome</keyword>
<dbReference type="KEGG" id="bbel:109475708"/>
<feature type="transmembrane region" description="Helical" evidence="1">
    <location>
        <begin position="132"/>
        <end position="153"/>
    </location>
</feature>
<evidence type="ECO:0000313" key="3">
    <source>
        <dbReference type="RefSeq" id="XP_019632031.1"/>
    </source>
</evidence>
<dbReference type="Proteomes" id="UP000515135">
    <property type="component" value="Unplaced"/>
</dbReference>
<organism evidence="2 3">
    <name type="scientific">Branchiostoma belcheri</name>
    <name type="common">Amphioxus</name>
    <dbReference type="NCBI Taxonomy" id="7741"/>
    <lineage>
        <taxon>Eukaryota</taxon>
        <taxon>Metazoa</taxon>
        <taxon>Chordata</taxon>
        <taxon>Cephalochordata</taxon>
        <taxon>Leptocardii</taxon>
        <taxon>Amphioxiformes</taxon>
        <taxon>Branchiostomatidae</taxon>
        <taxon>Branchiostoma</taxon>
    </lineage>
</organism>
<protein>
    <submittedName>
        <fullName evidence="3">Uncharacterized protein LOC109475708</fullName>
    </submittedName>
</protein>
<accession>A0A6P4ZQW7</accession>
<gene>
    <name evidence="3" type="primary">LOC109475708</name>
</gene>
<feature type="transmembrane region" description="Helical" evidence="1">
    <location>
        <begin position="74"/>
        <end position="95"/>
    </location>
</feature>
<keyword evidence="1" id="KW-1133">Transmembrane helix</keyword>
<feature type="transmembrane region" description="Helical" evidence="1">
    <location>
        <begin position="44"/>
        <end position="67"/>
    </location>
</feature>
<dbReference type="PANTHER" id="PTHR36694:SF11">
    <property type="entry name" value="LP21121P-RELATED"/>
    <property type="match status" value="1"/>
</dbReference>
<dbReference type="OrthoDB" id="10320537at2759"/>
<reference evidence="3" key="1">
    <citation type="submission" date="2025-08" db="UniProtKB">
        <authorList>
            <consortium name="RefSeq"/>
        </authorList>
    </citation>
    <scope>IDENTIFICATION</scope>
    <source>
        <tissue evidence="3">Gonad</tissue>
    </source>
</reference>
<keyword evidence="1" id="KW-0812">Transmembrane</keyword>
<evidence type="ECO:0000313" key="2">
    <source>
        <dbReference type="Proteomes" id="UP000515135"/>
    </source>
</evidence>
<sequence>MAILKRSCSCCGCDVKAGSIVVAVIWIILSLIGLGYNATSSTPAGKALLAVYVVSLGTHILLIIAVVKAIRPLLLTWVIITIICTVAALAIYIYVTDVDVKIINRLVANGPEQYIGGVFLFNALKTGLTLIWIYWGALLCMTVYGCLVVFSHYQNLRDEARGQGQPQMVPMGNQPYVAGNQTYIAGN</sequence>
<keyword evidence="1" id="KW-0472">Membrane</keyword>
<name>A0A6P4ZQW7_BRABE</name>
<evidence type="ECO:0000256" key="1">
    <source>
        <dbReference type="SAM" id="Phobius"/>
    </source>
</evidence>
<feature type="transmembrane region" description="Helical" evidence="1">
    <location>
        <begin position="20"/>
        <end position="38"/>
    </location>
</feature>
<dbReference type="GeneID" id="109475708"/>
<proteinExistence type="predicted"/>
<dbReference type="AlphaFoldDB" id="A0A6P4ZQW7"/>
<dbReference type="PANTHER" id="PTHR36694">
    <property type="entry name" value="PASIFLORA 1, ISOFORM A-RELATED"/>
    <property type="match status" value="1"/>
</dbReference>
<dbReference type="RefSeq" id="XP_019632031.1">
    <property type="nucleotide sequence ID" value="XM_019776472.1"/>
</dbReference>